<organism evidence="1 2">
    <name type="scientific">Leucogyrophana mollusca</name>
    <dbReference type="NCBI Taxonomy" id="85980"/>
    <lineage>
        <taxon>Eukaryota</taxon>
        <taxon>Fungi</taxon>
        <taxon>Dikarya</taxon>
        <taxon>Basidiomycota</taxon>
        <taxon>Agaricomycotina</taxon>
        <taxon>Agaricomycetes</taxon>
        <taxon>Agaricomycetidae</taxon>
        <taxon>Boletales</taxon>
        <taxon>Boletales incertae sedis</taxon>
        <taxon>Leucogyrophana</taxon>
    </lineage>
</organism>
<dbReference type="EMBL" id="MU266449">
    <property type="protein sequence ID" value="KAH7923541.1"/>
    <property type="molecule type" value="Genomic_DNA"/>
</dbReference>
<gene>
    <name evidence="1" type="ORF">BV22DRAFT_1015236</name>
</gene>
<name>A0ACB8BCK1_9AGAM</name>
<evidence type="ECO:0000313" key="1">
    <source>
        <dbReference type="EMBL" id="KAH7923541.1"/>
    </source>
</evidence>
<reference evidence="1" key="1">
    <citation type="journal article" date="2021" name="New Phytol.">
        <title>Evolutionary innovations through gain and loss of genes in the ectomycorrhizal Boletales.</title>
        <authorList>
            <person name="Wu G."/>
            <person name="Miyauchi S."/>
            <person name="Morin E."/>
            <person name="Kuo A."/>
            <person name="Drula E."/>
            <person name="Varga T."/>
            <person name="Kohler A."/>
            <person name="Feng B."/>
            <person name="Cao Y."/>
            <person name="Lipzen A."/>
            <person name="Daum C."/>
            <person name="Hundley H."/>
            <person name="Pangilinan J."/>
            <person name="Johnson J."/>
            <person name="Barry K."/>
            <person name="LaButti K."/>
            <person name="Ng V."/>
            <person name="Ahrendt S."/>
            <person name="Min B."/>
            <person name="Choi I.G."/>
            <person name="Park H."/>
            <person name="Plett J.M."/>
            <person name="Magnuson J."/>
            <person name="Spatafora J.W."/>
            <person name="Nagy L.G."/>
            <person name="Henrissat B."/>
            <person name="Grigoriev I.V."/>
            <person name="Yang Z.L."/>
            <person name="Xu J."/>
            <person name="Martin F.M."/>
        </authorList>
    </citation>
    <scope>NUCLEOTIDE SEQUENCE</scope>
    <source>
        <strain evidence="1">KUC20120723A-06</strain>
    </source>
</reference>
<evidence type="ECO:0000313" key="2">
    <source>
        <dbReference type="Proteomes" id="UP000790709"/>
    </source>
</evidence>
<proteinExistence type="predicted"/>
<protein>
    <submittedName>
        <fullName evidence="1">Uncharacterized protein</fullName>
    </submittedName>
</protein>
<comment type="caution">
    <text evidence="1">The sequence shown here is derived from an EMBL/GenBank/DDBJ whole genome shotgun (WGS) entry which is preliminary data.</text>
</comment>
<dbReference type="Proteomes" id="UP000790709">
    <property type="component" value="Unassembled WGS sequence"/>
</dbReference>
<accession>A0ACB8BCK1</accession>
<keyword evidence="2" id="KW-1185">Reference proteome</keyword>
<sequence length="1129" mass="126968">MVAAKDWKPTERRGLTPPYSIFTKAVEKPQQDDREYRIIKLENGLHATVIHDPKADTAAASLDVAVGHLYDPDDMPGLAHFCEHLLFMGTEQFPKENEYSEFLSKNNGGSNAYTSTSNTNYHFHVATSALSPALERFAAFFHCPLFAPSCTSRELNAVDSEHKKNHQADMWRIFQLNKSLTKDGHPWSKFGSGNRESLSKAGKDLKTKGRLNGADSLKVGGTPSVSHNGSLAPSPIPSRVASPTPSNTSASSEMEADGGAVGRETRRRLVEWWSKEYCASRMNVCVVGKGPETLDELADLVSTLFSPVPNRGQDPLPMINDHPFGPNESGTLVSVQTIMAFHAVEISFPLEYQPPSWRHKPAHLISHFVGHEGPGSLHSYLKNKGWVTSLNSGPQSLGRGFAMFKVTIHLTKDGFDNYRSVVLAAFKYLSLLRSSAFPAWYQSEQSMISQMRFRFSEKRRPEGYAVWIAEHMTWPVPPELVLAAPQLTWEWDQNEKGEQEVKDVLEGLRIDHGRVVLMAKKEEHERLAKVDHWEKEAWYGTGYRVERWPEDFVQQAQGPNDIPELYLPGPNEFIPSNLDVDKRDVSESQKRPHLIRETPLSTVWHKKDDQFWLPKANVVMEIRSPLANASPRAAVLTRLFSELVGDSLTEFSYDADLAGLSYNFGSHSLGLSVLLSGYNDKLSVLGRHVLETVKNLQIRSDRLEVMKEQVKRDWENFFLSQSYRLSDYYGRYMLTDKQWTLEEKLPEVPSVTAEELQAHVQQMLSQVSIRMLVLGNMYKDEAISFSEMAENVLQASPLPTNEVTEHALILPESSDFMWTAPVPNPNEPNSSLTYYLHLGELTCPKTRVAGSLLAQIMSEPAFNVLRTKEQLGYIVFCSSWHLAGSGHFGVRIVVQSERTAAYLEHRVEAFLEGMKATLEDMEPEVFDEHKTGLESKWKEALKNLSEETNRYWAHIESGYLDFLRRHNDSDLLTNVTKEDVLALFLSRVYPSTSTRSKLSIHLQSRKPRPPRISATAARAFENLVRAADSTVDVAGWKEELGGDSPVVVDFVKYWQGALTESAAAPDIVQGLMEKLPTLMSQHPAEGDKVEDQNNNVTRITDIQVFKSSLQVSKPPQPLVEWGDLPGAKL</sequence>